<accession>A0A0X8D6W0</accession>
<dbReference type="InterPro" id="IPR006171">
    <property type="entry name" value="TOPRIM_dom"/>
</dbReference>
<dbReference type="KEGG" id="tpar:AV541_04415"/>
<evidence type="ECO:0000256" key="5">
    <source>
        <dbReference type="ARBA" id="ARBA00022705"/>
    </source>
</evidence>
<dbReference type="GO" id="GO:0003677">
    <property type="term" value="F:DNA binding"/>
    <property type="evidence" value="ECO:0007669"/>
    <property type="project" value="UniProtKB-KW"/>
</dbReference>
<dbReference type="InterPro" id="IPR006295">
    <property type="entry name" value="DNA_primase_DnaG"/>
</dbReference>
<keyword evidence="10 12" id="KW-0238">DNA-binding</keyword>
<dbReference type="GO" id="GO:1990077">
    <property type="term" value="C:primosome complex"/>
    <property type="evidence" value="ECO:0007669"/>
    <property type="project" value="UniProtKB-KW"/>
</dbReference>
<keyword evidence="4 12" id="KW-0548">Nucleotidyltransferase</keyword>
<gene>
    <name evidence="12" type="primary">dnaG</name>
    <name evidence="14" type="ORF">AV541_04415</name>
</gene>
<evidence type="ECO:0000256" key="11">
    <source>
        <dbReference type="ARBA" id="ARBA00023163"/>
    </source>
</evidence>
<evidence type="ECO:0000256" key="9">
    <source>
        <dbReference type="ARBA" id="ARBA00022842"/>
    </source>
</evidence>
<dbReference type="EC" id="2.7.7.101" evidence="12"/>
<evidence type="ECO:0000256" key="1">
    <source>
        <dbReference type="ARBA" id="ARBA00022478"/>
    </source>
</evidence>
<sequence length="590" mass="66150">MDAGQAVELIKSRLSLREVVSRYVALKPAGRGRWKGLCPFHQEKTPSFYVDEEKGLFYCFGCKAGGDLFAFVQRAEGLDFPEALERLAEEAGVELPRRKAPERRRELLEVLALAQSYFLENLHAHPEALDYLRKRGLTEESVARFGLGYAPPKGDGLVAFLARHGVAPEEGVRAGVLAERQGRIFDRFRHRITFPIKDAFGRVVAFTGRALGEEGPKYLNTPETPLFRKQEVLFAYPEARPALREGRAIVVEGLFDAIALHQLGFPETVAVLGSGLSEGQALLLKKAGVLEVYLAFDADEAGQKATLQSLNLALAPRFLFYAVRLPAKDPGELLLHPEGRALFQKALEEALTEVAFRFEEASRGLDLSRPEHKRKVLEALTPRMLTPEPFDPVAERLKALVVERLGLSPKSLEDYLASLRTRGRPAPPPPPPPPTPGNKTLLLELDAIALLLSAPEERFLELVDHVETQVWPPEGSFLGEFLALARKEPRRDYLRRTLSQREEGGRLFERLLLAPQGEDPRLQEKLDHTLARLREAYLQERLAKVKAALAQNPDPPTLERLLKEYQEIRAAIEAERRLYKRRPPPSGWSA</sequence>
<keyword evidence="11 12" id="KW-0804">Transcription</keyword>
<evidence type="ECO:0000259" key="13">
    <source>
        <dbReference type="PROSITE" id="PS50880"/>
    </source>
</evidence>
<dbReference type="SMART" id="SM00493">
    <property type="entry name" value="TOPRIM"/>
    <property type="match status" value="1"/>
</dbReference>
<comment type="similarity">
    <text evidence="12">Belongs to the DnaG primase family.</text>
</comment>
<keyword evidence="7 12" id="KW-0863">Zinc-finger</keyword>
<organism evidence="14 15">
    <name type="scientific">Thermus parvatiensis</name>
    <dbReference type="NCBI Taxonomy" id="456163"/>
    <lineage>
        <taxon>Bacteria</taxon>
        <taxon>Thermotogati</taxon>
        <taxon>Deinococcota</taxon>
        <taxon>Deinococci</taxon>
        <taxon>Thermales</taxon>
        <taxon>Thermaceae</taxon>
        <taxon>Thermus</taxon>
    </lineage>
</organism>
<evidence type="ECO:0000256" key="3">
    <source>
        <dbReference type="ARBA" id="ARBA00022679"/>
    </source>
</evidence>
<dbReference type="Gene3D" id="3.40.1360.10">
    <property type="match status" value="1"/>
</dbReference>
<evidence type="ECO:0000313" key="15">
    <source>
        <dbReference type="Proteomes" id="UP000061630"/>
    </source>
</evidence>
<keyword evidence="3 12" id="KW-0808">Transferase</keyword>
<evidence type="ECO:0000313" key="14">
    <source>
        <dbReference type="EMBL" id="AMA75445.1"/>
    </source>
</evidence>
<dbReference type="Pfam" id="PF13155">
    <property type="entry name" value="Toprim_2"/>
    <property type="match status" value="1"/>
</dbReference>
<reference evidence="14 15" key="1">
    <citation type="submission" date="2016-01" db="EMBL/GenBank/DDBJ databases">
        <title>Genome sequence of Thermus parvatiensis, a thermophile isolated from a hot water spring.</title>
        <authorList>
            <person name="Tripathi C."/>
            <person name="Lal R."/>
        </authorList>
    </citation>
    <scope>NUCLEOTIDE SEQUENCE [LARGE SCALE GENOMIC DNA]</scope>
    <source>
        <strain evidence="14 15">RL</strain>
    </source>
</reference>
<dbReference type="SUPFAM" id="SSF56731">
    <property type="entry name" value="DNA primase core"/>
    <property type="match status" value="1"/>
</dbReference>
<comment type="catalytic activity">
    <reaction evidence="12">
        <text>ssDNA + n NTP = ssDNA/pppN(pN)n-1 hybrid + (n-1) diphosphate.</text>
        <dbReference type="EC" id="2.7.7.101"/>
    </reaction>
</comment>
<dbReference type="Proteomes" id="UP000061630">
    <property type="component" value="Chromosome"/>
</dbReference>
<dbReference type="InterPro" id="IPR036977">
    <property type="entry name" value="DNA_primase_Znf_CHC2"/>
</dbReference>
<protein>
    <recommendedName>
        <fullName evidence="12">DNA primase</fullName>
        <ecNumber evidence="12">2.7.7.101</ecNumber>
    </recommendedName>
</protein>
<dbReference type="GO" id="GO:0000428">
    <property type="term" value="C:DNA-directed RNA polymerase complex"/>
    <property type="evidence" value="ECO:0007669"/>
    <property type="project" value="UniProtKB-KW"/>
</dbReference>
<evidence type="ECO:0000256" key="4">
    <source>
        <dbReference type="ARBA" id="ARBA00022695"/>
    </source>
</evidence>
<dbReference type="Gene3D" id="3.90.980.10">
    <property type="entry name" value="DNA primase, catalytic core, N-terminal domain"/>
    <property type="match status" value="1"/>
</dbReference>
<proteinExistence type="inferred from homology"/>
<comment type="cofactor">
    <cofactor evidence="12">
        <name>Zn(2+)</name>
        <dbReference type="ChEBI" id="CHEBI:29105"/>
    </cofactor>
    <text evidence="12">Binds 1 zinc ion per monomer.</text>
</comment>
<evidence type="ECO:0000256" key="7">
    <source>
        <dbReference type="ARBA" id="ARBA00022771"/>
    </source>
</evidence>
<dbReference type="InterPro" id="IPR037068">
    <property type="entry name" value="DNA_primase_core_N_sf"/>
</dbReference>
<comment type="function">
    <text evidence="12">RNA polymerase that catalyzes the synthesis of short RNA molecules used as primers for DNA polymerase during DNA replication.</text>
</comment>
<evidence type="ECO:0000256" key="8">
    <source>
        <dbReference type="ARBA" id="ARBA00022833"/>
    </source>
</evidence>
<dbReference type="HAMAP" id="MF_00974">
    <property type="entry name" value="DNA_primase_DnaG"/>
    <property type="match status" value="1"/>
</dbReference>
<evidence type="ECO:0000256" key="12">
    <source>
        <dbReference type="HAMAP-Rule" id="MF_00974"/>
    </source>
</evidence>
<dbReference type="RefSeq" id="WP_060384332.1">
    <property type="nucleotide sequence ID" value="NZ_CP014141.1"/>
</dbReference>
<dbReference type="GO" id="GO:0003899">
    <property type="term" value="F:DNA-directed RNA polymerase activity"/>
    <property type="evidence" value="ECO:0007669"/>
    <property type="project" value="UniProtKB-UniRule"/>
</dbReference>
<name>A0A0X8D6W0_9DEIN</name>
<evidence type="ECO:0000256" key="10">
    <source>
        <dbReference type="ARBA" id="ARBA00023125"/>
    </source>
</evidence>
<keyword evidence="8 12" id="KW-0862">Zinc</keyword>
<feature type="zinc finger region" description="CHC2-type" evidence="12">
    <location>
        <begin position="38"/>
        <end position="62"/>
    </location>
</feature>
<keyword evidence="9" id="KW-0460">Magnesium</keyword>
<dbReference type="GO" id="GO:0005737">
    <property type="term" value="C:cytoplasm"/>
    <property type="evidence" value="ECO:0007669"/>
    <property type="project" value="TreeGrafter"/>
</dbReference>
<dbReference type="GO" id="GO:0006269">
    <property type="term" value="P:DNA replication, synthesis of primer"/>
    <property type="evidence" value="ECO:0007669"/>
    <property type="project" value="UniProtKB-UniRule"/>
</dbReference>
<dbReference type="InterPro" id="IPR050219">
    <property type="entry name" value="DnaG_primase"/>
</dbReference>
<dbReference type="CDD" id="cd03364">
    <property type="entry name" value="TOPRIM_DnaG_primases"/>
    <property type="match status" value="1"/>
</dbReference>
<comment type="domain">
    <text evidence="12">Contains an N-terminal zinc-binding domain, a central core domain that contains the primase activity, and a C-terminal DnaB-binding domain.</text>
</comment>
<comment type="subunit">
    <text evidence="12">Monomer. Interacts with DnaB.</text>
</comment>
<dbReference type="Pfam" id="PF08275">
    <property type="entry name" value="DNAG_N"/>
    <property type="match status" value="1"/>
</dbReference>
<dbReference type="PROSITE" id="PS50880">
    <property type="entry name" value="TOPRIM"/>
    <property type="match status" value="1"/>
</dbReference>
<keyword evidence="5 12" id="KW-0235">DNA replication</keyword>
<dbReference type="FunFam" id="3.90.580.10:FF:000001">
    <property type="entry name" value="DNA primase"/>
    <property type="match status" value="1"/>
</dbReference>
<evidence type="ECO:0000256" key="6">
    <source>
        <dbReference type="ARBA" id="ARBA00022723"/>
    </source>
</evidence>
<feature type="domain" description="Toprim" evidence="13">
    <location>
        <begin position="246"/>
        <end position="326"/>
    </location>
</feature>
<dbReference type="InterPro" id="IPR030846">
    <property type="entry name" value="DnaG_bac"/>
</dbReference>
<dbReference type="InterPro" id="IPR013264">
    <property type="entry name" value="DNAG_N"/>
</dbReference>
<dbReference type="PANTHER" id="PTHR30313">
    <property type="entry name" value="DNA PRIMASE"/>
    <property type="match status" value="1"/>
</dbReference>
<dbReference type="Pfam" id="PF01807">
    <property type="entry name" value="Zn_ribbon_DnaG"/>
    <property type="match status" value="1"/>
</dbReference>
<dbReference type="NCBIfam" id="TIGR01391">
    <property type="entry name" value="dnaG"/>
    <property type="match status" value="1"/>
</dbReference>
<dbReference type="PANTHER" id="PTHR30313:SF2">
    <property type="entry name" value="DNA PRIMASE"/>
    <property type="match status" value="1"/>
</dbReference>
<dbReference type="Gene3D" id="3.90.580.10">
    <property type="entry name" value="Zinc finger, CHC2-type domain"/>
    <property type="match status" value="1"/>
</dbReference>
<dbReference type="GO" id="GO:0008270">
    <property type="term" value="F:zinc ion binding"/>
    <property type="evidence" value="ECO:0007669"/>
    <property type="project" value="UniProtKB-UniRule"/>
</dbReference>
<keyword evidence="6 12" id="KW-0479">Metal-binding</keyword>
<evidence type="ECO:0000256" key="2">
    <source>
        <dbReference type="ARBA" id="ARBA00022515"/>
    </source>
</evidence>
<dbReference type="SMART" id="SM00400">
    <property type="entry name" value="ZnF_CHCC"/>
    <property type="match status" value="1"/>
</dbReference>
<dbReference type="InterPro" id="IPR034151">
    <property type="entry name" value="TOPRIM_DnaG_bac"/>
</dbReference>
<dbReference type="AlphaFoldDB" id="A0A0X8D6W0"/>
<dbReference type="SUPFAM" id="SSF57783">
    <property type="entry name" value="Zinc beta-ribbon"/>
    <property type="match status" value="1"/>
</dbReference>
<keyword evidence="1 12" id="KW-0240">DNA-directed RNA polymerase</keyword>
<dbReference type="InterPro" id="IPR002694">
    <property type="entry name" value="Znf_CHC2"/>
</dbReference>
<dbReference type="EMBL" id="CP014141">
    <property type="protein sequence ID" value="AMA75445.1"/>
    <property type="molecule type" value="Genomic_DNA"/>
</dbReference>
<keyword evidence="2 12" id="KW-0639">Primosome</keyword>